<accession>A0A9W8WTE8</accession>
<feature type="region of interest" description="Disordered" evidence="1">
    <location>
        <begin position="1"/>
        <end position="57"/>
    </location>
</feature>
<sequence length="333" mass="37226">MTALSRRNSGARSIASDHGNPTPRPSAAPPPPATRRSSTRGVRATSTTDDAPPIEFSKETQLPPHYFLAPTVPSPFTGTLKASLDAILSWASTSTNWPSILMTAFGPSSGLDAHLRRVLLQEFVFTITRTLLPEQIAENRAAMTRLYDRKKQLAIRLVLRYDMLREWTLGEGSVGKRDLSVASVAPNVPGVTESGDAVQAVGTPMEDHDGRLGDEGYKRKELMRNIWPTLIAAPAGGFTTYGVRERMKHYVTHLDDYLLLVDEQVGSWSEKTLVIRASQMVLQWQWLRQKNERLEEMERNRWEELDGRADECEWIAEKKEGVWGKGKGDEEGV</sequence>
<organism evidence="2 3">
    <name type="scientific">Didymella glomerata</name>
    <dbReference type="NCBI Taxonomy" id="749621"/>
    <lineage>
        <taxon>Eukaryota</taxon>
        <taxon>Fungi</taxon>
        <taxon>Dikarya</taxon>
        <taxon>Ascomycota</taxon>
        <taxon>Pezizomycotina</taxon>
        <taxon>Dothideomycetes</taxon>
        <taxon>Pleosporomycetidae</taxon>
        <taxon>Pleosporales</taxon>
        <taxon>Pleosporineae</taxon>
        <taxon>Didymellaceae</taxon>
        <taxon>Didymella</taxon>
    </lineage>
</organism>
<comment type="caution">
    <text evidence="2">The sequence shown here is derived from an EMBL/GenBank/DDBJ whole genome shotgun (WGS) entry which is preliminary data.</text>
</comment>
<feature type="compositionally biased region" description="Pro residues" evidence="1">
    <location>
        <begin position="22"/>
        <end position="33"/>
    </location>
</feature>
<name>A0A9W8WTE8_9PLEO</name>
<evidence type="ECO:0000256" key="1">
    <source>
        <dbReference type="SAM" id="MobiDB-lite"/>
    </source>
</evidence>
<protein>
    <submittedName>
        <fullName evidence="2">Uncharacterized protein</fullName>
    </submittedName>
</protein>
<dbReference type="AlphaFoldDB" id="A0A9W8WTE8"/>
<keyword evidence="3" id="KW-1185">Reference proteome</keyword>
<evidence type="ECO:0000313" key="2">
    <source>
        <dbReference type="EMBL" id="KAJ4332611.1"/>
    </source>
</evidence>
<dbReference type="Proteomes" id="UP001140562">
    <property type="component" value="Unassembled WGS sequence"/>
</dbReference>
<evidence type="ECO:0000313" key="3">
    <source>
        <dbReference type="Proteomes" id="UP001140562"/>
    </source>
</evidence>
<reference evidence="2" key="1">
    <citation type="submission" date="2022-10" db="EMBL/GenBank/DDBJ databases">
        <title>Tapping the CABI collections for fungal endophytes: first genome assemblies for Collariella, Neodidymelliopsis, Ascochyta clinopodiicola, Didymella pomorum, Didymosphaeria variabile, Neocosmospora piperis and Neocucurbitaria cava.</title>
        <authorList>
            <person name="Hill R."/>
        </authorList>
    </citation>
    <scope>NUCLEOTIDE SEQUENCE</scope>
    <source>
        <strain evidence="2">IMI 360193</strain>
    </source>
</reference>
<dbReference type="EMBL" id="JAPEUV010000113">
    <property type="protein sequence ID" value="KAJ4332611.1"/>
    <property type="molecule type" value="Genomic_DNA"/>
</dbReference>
<feature type="compositionally biased region" description="Polar residues" evidence="1">
    <location>
        <begin position="1"/>
        <end position="11"/>
    </location>
</feature>
<proteinExistence type="predicted"/>
<dbReference type="OrthoDB" id="3790454at2759"/>
<gene>
    <name evidence="2" type="ORF">N0V87_008236</name>
</gene>